<proteinExistence type="inferred from homology"/>
<keyword evidence="3" id="KW-0408">Iron</keyword>
<sequence>METDARTELLTVADLAGPPGLPVVGNLPAFARGAIPHRRLYGWREKYGATFRMRFPGTDVVVTSEPGIIDTVLRDRPTSFRRARFVSDLIDELGAHGLFNAESDDWRRLRRIAMRGLNAKYVRASFGTILRSAGRLRDRWGALEGQRIDVVDELLRYTLEVSIGLTMGHQPDAGLHRKLSLVFSTLGRRLNSPLPYWRWMRLPADRRTDTAVAEIGELILSRYAEARRRMADGAEPVDFLTALAKADLDGEDPLDDADVVGNVLTMVVAGEDTTAAAAAWTLHFLATHPDVQRRVRAEAAEVFGGDGSLVDASAVSRLTYAEAVVNEAMRLRAPAPYLVMEPVADTTVTDGTRELSLTRGTPVFVLLTYGAETDTGRYPDPEAFRPDRWLTQDAPVPGAQPHLPFGNGPRFCPGRNLALLETTLLAAMTCQSFVIEPDTSAGPVKERMTFALFPKNLGVRMRPVSS</sequence>
<dbReference type="Pfam" id="PF00067">
    <property type="entry name" value="p450"/>
    <property type="match status" value="1"/>
</dbReference>
<keyword evidence="3" id="KW-0479">Metal-binding</keyword>
<dbReference type="RefSeq" id="WP_377552430.1">
    <property type="nucleotide sequence ID" value="NZ_JBHSBN010000035.1"/>
</dbReference>
<dbReference type="PANTHER" id="PTHR24305">
    <property type="entry name" value="CYTOCHROME P450"/>
    <property type="match status" value="1"/>
</dbReference>
<dbReference type="SUPFAM" id="SSF48264">
    <property type="entry name" value="Cytochrome P450"/>
    <property type="match status" value="1"/>
</dbReference>
<evidence type="ECO:0000256" key="3">
    <source>
        <dbReference type="RuleBase" id="RU000461"/>
    </source>
</evidence>
<accession>A0ABV8KVP5</accession>
<reference evidence="5" key="1">
    <citation type="journal article" date="2019" name="Int. J. Syst. Evol. Microbiol.">
        <title>The Global Catalogue of Microorganisms (GCM) 10K type strain sequencing project: providing services to taxonomists for standard genome sequencing and annotation.</title>
        <authorList>
            <consortium name="The Broad Institute Genomics Platform"/>
            <consortium name="The Broad Institute Genome Sequencing Center for Infectious Disease"/>
            <person name="Wu L."/>
            <person name="Ma J."/>
        </authorList>
    </citation>
    <scope>NUCLEOTIDE SEQUENCE [LARGE SCALE GENOMIC DNA]</scope>
    <source>
        <strain evidence="5">2902at01</strain>
    </source>
</reference>
<keyword evidence="3" id="KW-0349">Heme</keyword>
<name>A0ABV8KVP5_9ACTN</name>
<evidence type="ECO:0000256" key="1">
    <source>
        <dbReference type="ARBA" id="ARBA00001971"/>
    </source>
</evidence>
<keyword evidence="3" id="KW-0503">Monooxygenase</keyword>
<dbReference type="InterPro" id="IPR050121">
    <property type="entry name" value="Cytochrome_P450_monoxygenase"/>
</dbReference>
<protein>
    <submittedName>
        <fullName evidence="4">Cytochrome P450</fullName>
    </submittedName>
</protein>
<keyword evidence="3" id="KW-0560">Oxidoreductase</keyword>
<gene>
    <name evidence="4" type="ORF">ACFOX0_30365</name>
</gene>
<evidence type="ECO:0000313" key="5">
    <source>
        <dbReference type="Proteomes" id="UP001595868"/>
    </source>
</evidence>
<keyword evidence="5" id="KW-1185">Reference proteome</keyword>
<evidence type="ECO:0000256" key="2">
    <source>
        <dbReference type="ARBA" id="ARBA00010617"/>
    </source>
</evidence>
<dbReference type="PANTHER" id="PTHR24305:SF166">
    <property type="entry name" value="CYTOCHROME P450 12A4, MITOCHONDRIAL-RELATED"/>
    <property type="match status" value="1"/>
</dbReference>
<evidence type="ECO:0000313" key="4">
    <source>
        <dbReference type="EMBL" id="MFC4110211.1"/>
    </source>
</evidence>
<dbReference type="InterPro" id="IPR036396">
    <property type="entry name" value="Cyt_P450_sf"/>
</dbReference>
<dbReference type="PRINTS" id="PR00463">
    <property type="entry name" value="EP450I"/>
</dbReference>
<dbReference type="EMBL" id="JBHSBN010000035">
    <property type="protein sequence ID" value="MFC4110211.1"/>
    <property type="molecule type" value="Genomic_DNA"/>
</dbReference>
<dbReference type="PROSITE" id="PS00086">
    <property type="entry name" value="CYTOCHROME_P450"/>
    <property type="match status" value="1"/>
</dbReference>
<dbReference type="InterPro" id="IPR017972">
    <property type="entry name" value="Cyt_P450_CS"/>
</dbReference>
<dbReference type="PRINTS" id="PR00385">
    <property type="entry name" value="P450"/>
</dbReference>
<comment type="cofactor">
    <cofactor evidence="1">
        <name>heme</name>
        <dbReference type="ChEBI" id="CHEBI:30413"/>
    </cofactor>
</comment>
<dbReference type="Proteomes" id="UP001595868">
    <property type="component" value="Unassembled WGS sequence"/>
</dbReference>
<organism evidence="4 5">
    <name type="scientific">Micromonospora zhanjiangensis</name>
    <dbReference type="NCBI Taxonomy" id="1522057"/>
    <lineage>
        <taxon>Bacteria</taxon>
        <taxon>Bacillati</taxon>
        <taxon>Actinomycetota</taxon>
        <taxon>Actinomycetes</taxon>
        <taxon>Micromonosporales</taxon>
        <taxon>Micromonosporaceae</taxon>
        <taxon>Micromonospora</taxon>
    </lineage>
</organism>
<comment type="similarity">
    <text evidence="2 3">Belongs to the cytochrome P450 family.</text>
</comment>
<dbReference type="Gene3D" id="1.10.630.10">
    <property type="entry name" value="Cytochrome P450"/>
    <property type="match status" value="1"/>
</dbReference>
<dbReference type="InterPro" id="IPR002401">
    <property type="entry name" value="Cyt_P450_E_grp-I"/>
</dbReference>
<comment type="caution">
    <text evidence="4">The sequence shown here is derived from an EMBL/GenBank/DDBJ whole genome shotgun (WGS) entry which is preliminary data.</text>
</comment>
<dbReference type="InterPro" id="IPR001128">
    <property type="entry name" value="Cyt_P450"/>
</dbReference>